<accession>A0A223KXQ3</accession>
<protein>
    <submittedName>
        <fullName evidence="1">Spore coat protein</fullName>
    </submittedName>
</protein>
<proteinExistence type="predicted"/>
<dbReference type="EMBL" id="CP018866">
    <property type="protein sequence ID" value="AST94200.1"/>
    <property type="molecule type" value="Genomic_DNA"/>
</dbReference>
<dbReference type="STRING" id="1314751.GCA_001591425_03138"/>
<dbReference type="InterPro" id="IPR012347">
    <property type="entry name" value="Ferritin-like"/>
</dbReference>
<evidence type="ECO:0000313" key="1">
    <source>
        <dbReference type="EMBL" id="AST94200.1"/>
    </source>
</evidence>
<keyword evidence="1" id="KW-0167">Capsid protein</keyword>
<name>A0A223KXQ3_9BACI</name>
<dbReference type="Proteomes" id="UP000215224">
    <property type="component" value="Chromosome"/>
</dbReference>
<reference evidence="1 2" key="1">
    <citation type="submission" date="2016-12" db="EMBL/GenBank/DDBJ databases">
        <title>The whole genome sequencing and assembly of Bacillus cohnii DSM 6307T strain.</title>
        <authorList>
            <person name="Lee Y.-J."/>
            <person name="Yi H."/>
            <person name="Bahn Y.-S."/>
            <person name="Kim J.F."/>
            <person name="Lee D.-W."/>
        </authorList>
    </citation>
    <scope>NUCLEOTIDE SEQUENCE [LARGE SCALE GENOMIC DNA]</scope>
    <source>
        <strain evidence="1 2">DSM 6307</strain>
    </source>
</reference>
<keyword evidence="1" id="KW-0946">Virion</keyword>
<sequence>MSEQKAELAFHETMDTHEMVNFKTICLMKTKLMQGVCFDNDLKKLMDKDIEQSMQALKELQTLYRGTRTDYQHES</sequence>
<gene>
    <name evidence="1" type="ORF">BC6307_02450</name>
</gene>
<evidence type="ECO:0000313" key="2">
    <source>
        <dbReference type="Proteomes" id="UP000215224"/>
    </source>
</evidence>
<dbReference type="RefSeq" id="WP_066418195.1">
    <property type="nucleotide sequence ID" value="NZ_CP018866.1"/>
</dbReference>
<dbReference type="AlphaFoldDB" id="A0A223KXQ3"/>
<organism evidence="1 2">
    <name type="scientific">Sutcliffiella cohnii</name>
    <dbReference type="NCBI Taxonomy" id="33932"/>
    <lineage>
        <taxon>Bacteria</taxon>
        <taxon>Bacillati</taxon>
        <taxon>Bacillota</taxon>
        <taxon>Bacilli</taxon>
        <taxon>Bacillales</taxon>
        <taxon>Bacillaceae</taxon>
        <taxon>Sutcliffiella</taxon>
    </lineage>
</organism>
<dbReference type="KEGG" id="bcoh:BC6307_02450"/>
<keyword evidence="2" id="KW-1185">Reference proteome</keyword>
<dbReference type="Gene3D" id="1.20.1260.10">
    <property type="match status" value="1"/>
</dbReference>